<dbReference type="RefSeq" id="YP_009017672.1">
    <property type="nucleotide sequence ID" value="NC_023735.1"/>
</dbReference>
<organism evidence="1 2">
    <name type="scientific">Rhodococcus phage ReqiPepy6</name>
    <dbReference type="NCBI Taxonomy" id="691965"/>
    <lineage>
        <taxon>Viruses</taxon>
        <taxon>Duplodnaviria</taxon>
        <taxon>Heunggongvirae</taxon>
        <taxon>Uroviricota</taxon>
        <taxon>Caudoviricetes</taxon>
        <taxon>Pepyhexavirus</taxon>
        <taxon>Pepyhexavirus pepy6</taxon>
    </lineage>
</organism>
<dbReference type="GeneID" id="18565635"/>
<dbReference type="EMBL" id="GU580941">
    <property type="protein sequence ID" value="ADD80949.1"/>
    <property type="molecule type" value="Genomic_DNA"/>
</dbReference>
<dbReference type="OrthoDB" id="38133at10239"/>
<keyword evidence="2" id="KW-1185">Reference proteome</keyword>
<accession>D4P7G9</accession>
<dbReference type="Proteomes" id="UP000002347">
    <property type="component" value="Segment"/>
</dbReference>
<name>D4P7G9_9CAUD</name>
<evidence type="ECO:0000313" key="2">
    <source>
        <dbReference type="Proteomes" id="UP000002347"/>
    </source>
</evidence>
<gene>
    <name evidence="1" type="ORF">Pepy6gene058</name>
</gene>
<reference evidence="1 2" key="1">
    <citation type="journal article" date="2011" name="Appl. Environ. Microbiol.">
        <title>Genomic and functional analyses of Rhodococcus equi phages ReqiPepy6, ReqiPoco6, ReqiPine5, and ReqiDocB7.</title>
        <authorList>
            <person name="Summer E.J."/>
            <person name="Liu M."/>
            <person name="Gill J.J."/>
            <person name="Grant M."/>
            <person name="Chan-Cortes T.N."/>
            <person name="Ferguson L."/>
            <person name="Janes C."/>
            <person name="Lange K."/>
            <person name="Bertoli M."/>
            <person name="Moore C."/>
            <person name="Orchard R.C."/>
            <person name="Cohen N."/>
            <person name="Young R."/>
        </authorList>
    </citation>
    <scope>NUCLEOTIDE SEQUENCE [LARGE SCALE GENOMIC DNA]</scope>
</reference>
<evidence type="ECO:0000313" key="1">
    <source>
        <dbReference type="EMBL" id="ADD80949.1"/>
    </source>
</evidence>
<dbReference type="KEGG" id="vg:18565635"/>
<protein>
    <submittedName>
        <fullName evidence="1">Gp058</fullName>
    </submittedName>
</protein>
<proteinExistence type="predicted"/>
<sequence length="77" mass="8773">MPEHMTVALKELFPESLWNELYLRTVRREDVYSSHMLITSTGEVKELISTPGFEGVFSPLLVNHNANNLLMGIERGL</sequence>